<sequence length="372" mass="40991">MAQFIKPDATLGIIGGGLSAFMLAQTAHTLGFKTVILATSQTDIALTVADIPLVGEMTNGAVLAQVAELSTIVTFIDEFVDGDLLQSLTTPAQLPSTTDLLSVTQDRYLERVFFEDENLNILPYAQVLTQNDIESAVDSVGFPCILKPMQKGFGTDQQIKLTQWSDIDAVRQLLQERPYIVEAWLDHPVQLTVFAAKAGDDIQVFPVIEQDMHRQKLRADISPARVSVATQAEVSRIATSLAKAINYTGVFGLELLVNQSGTLYVNRIIPMPTFNGMLMTTTTGYSIYELHLRAILGWPLPTVRPQNPGVMLPVLPGDADAVMTQVQIKPDWRFTFYPEGNHFIGDIQIIGDLPTIVREVNATGHFHIEERK</sequence>
<dbReference type="Gene3D" id="3.40.50.20">
    <property type="match status" value="1"/>
</dbReference>
<dbReference type="Proteomes" id="UP000051672">
    <property type="component" value="Unassembled WGS sequence"/>
</dbReference>
<dbReference type="Gene3D" id="3.30.470.20">
    <property type="entry name" value="ATP-grasp fold, B domain"/>
    <property type="match status" value="1"/>
</dbReference>
<keyword evidence="11" id="KW-1185">Reference proteome</keyword>
<evidence type="ECO:0000256" key="8">
    <source>
        <dbReference type="PROSITE-ProRule" id="PRU00409"/>
    </source>
</evidence>
<organism evidence="10 11">
    <name type="scientific">Lacticaseibacillus brantae DSM 23927</name>
    <dbReference type="NCBI Taxonomy" id="1423727"/>
    <lineage>
        <taxon>Bacteria</taxon>
        <taxon>Bacillati</taxon>
        <taxon>Bacillota</taxon>
        <taxon>Bacilli</taxon>
        <taxon>Lactobacillales</taxon>
        <taxon>Lactobacillaceae</taxon>
        <taxon>Lacticaseibacillus</taxon>
    </lineage>
</organism>
<evidence type="ECO:0000313" key="10">
    <source>
        <dbReference type="EMBL" id="KRM73087.1"/>
    </source>
</evidence>
<evidence type="ECO:0000256" key="3">
    <source>
        <dbReference type="ARBA" id="ARBA00022741"/>
    </source>
</evidence>
<keyword evidence="5 8" id="KW-0067">ATP-binding</keyword>
<comment type="cofactor">
    <cofactor evidence="1">
        <name>Mn(2+)</name>
        <dbReference type="ChEBI" id="CHEBI:29035"/>
    </cofactor>
</comment>
<keyword evidence="3 8" id="KW-0547">Nucleotide-binding</keyword>
<evidence type="ECO:0000256" key="7">
    <source>
        <dbReference type="ARBA" id="ARBA00025704"/>
    </source>
</evidence>
<dbReference type="STRING" id="1423727.FC34_GL000809"/>
<evidence type="ECO:0000256" key="4">
    <source>
        <dbReference type="ARBA" id="ARBA00022755"/>
    </source>
</evidence>
<dbReference type="GO" id="GO:0005829">
    <property type="term" value="C:cytosol"/>
    <property type="evidence" value="ECO:0007669"/>
    <property type="project" value="TreeGrafter"/>
</dbReference>
<dbReference type="GO" id="GO:0006164">
    <property type="term" value="P:purine nucleotide biosynthetic process"/>
    <property type="evidence" value="ECO:0007669"/>
    <property type="project" value="UniProtKB-KW"/>
</dbReference>
<comment type="pathway">
    <text evidence="7">Purine metabolism.</text>
</comment>
<dbReference type="PANTHER" id="PTHR11609">
    <property type="entry name" value="PURINE BIOSYNTHESIS PROTEIN 6/7, PUR6/7"/>
    <property type="match status" value="1"/>
</dbReference>
<keyword evidence="6" id="KW-0464">Manganese</keyword>
<dbReference type="InterPro" id="IPR054350">
    <property type="entry name" value="PurT/PurK_preATP-grasp"/>
</dbReference>
<reference evidence="10 11" key="1">
    <citation type="journal article" date="2015" name="Genome Announc.">
        <title>Expanding the biotechnology potential of lactobacilli through comparative genomics of 213 strains and associated genera.</title>
        <authorList>
            <person name="Sun Z."/>
            <person name="Harris H.M."/>
            <person name="McCann A."/>
            <person name="Guo C."/>
            <person name="Argimon S."/>
            <person name="Zhang W."/>
            <person name="Yang X."/>
            <person name="Jeffery I.B."/>
            <person name="Cooney J.C."/>
            <person name="Kagawa T.F."/>
            <person name="Liu W."/>
            <person name="Song Y."/>
            <person name="Salvetti E."/>
            <person name="Wrobel A."/>
            <person name="Rasinkangas P."/>
            <person name="Parkhill J."/>
            <person name="Rea M.C."/>
            <person name="O'Sullivan O."/>
            <person name="Ritari J."/>
            <person name="Douillard F.P."/>
            <person name="Paul Ross R."/>
            <person name="Yang R."/>
            <person name="Briner A.E."/>
            <person name="Felis G.E."/>
            <person name="de Vos W.M."/>
            <person name="Barrangou R."/>
            <person name="Klaenhammer T.R."/>
            <person name="Caufield P.W."/>
            <person name="Cui Y."/>
            <person name="Zhang H."/>
            <person name="O'Toole P.W."/>
        </authorList>
    </citation>
    <scope>NUCLEOTIDE SEQUENCE [LARGE SCALE GENOMIC DNA]</scope>
    <source>
        <strain evidence="10 11">DSM 23927</strain>
    </source>
</reference>
<evidence type="ECO:0000259" key="9">
    <source>
        <dbReference type="PROSITE" id="PS50975"/>
    </source>
</evidence>
<proteinExistence type="predicted"/>
<dbReference type="OrthoDB" id="9804625at2"/>
<evidence type="ECO:0000256" key="1">
    <source>
        <dbReference type="ARBA" id="ARBA00001936"/>
    </source>
</evidence>
<evidence type="ECO:0000313" key="11">
    <source>
        <dbReference type="Proteomes" id="UP000051672"/>
    </source>
</evidence>
<dbReference type="PATRIC" id="fig|1423727.3.peg.816"/>
<dbReference type="Gene3D" id="3.30.1490.20">
    <property type="entry name" value="ATP-grasp fold, A domain"/>
    <property type="match status" value="1"/>
</dbReference>
<dbReference type="PANTHER" id="PTHR11609:SF5">
    <property type="entry name" value="PHOSPHORIBOSYLAMINOIMIDAZOLE CARBOXYLASE"/>
    <property type="match status" value="1"/>
</dbReference>
<dbReference type="InterPro" id="IPR016185">
    <property type="entry name" value="PreATP-grasp_dom_sf"/>
</dbReference>
<evidence type="ECO:0000256" key="2">
    <source>
        <dbReference type="ARBA" id="ARBA00001946"/>
    </source>
</evidence>
<dbReference type="InterPro" id="IPR011761">
    <property type="entry name" value="ATP-grasp"/>
</dbReference>
<name>A0A0R2B1H9_9LACO</name>
<keyword evidence="4" id="KW-0658">Purine biosynthesis</keyword>
<dbReference type="PROSITE" id="PS50975">
    <property type="entry name" value="ATP_GRASP"/>
    <property type="match status" value="1"/>
</dbReference>
<evidence type="ECO:0000256" key="5">
    <source>
        <dbReference type="ARBA" id="ARBA00022840"/>
    </source>
</evidence>
<comment type="cofactor">
    <cofactor evidence="2">
        <name>Mg(2+)</name>
        <dbReference type="ChEBI" id="CHEBI:18420"/>
    </cofactor>
</comment>
<dbReference type="SUPFAM" id="SSF52440">
    <property type="entry name" value="PreATP-grasp domain"/>
    <property type="match status" value="1"/>
</dbReference>
<dbReference type="InterPro" id="IPR013815">
    <property type="entry name" value="ATP_grasp_subdomain_1"/>
</dbReference>
<evidence type="ECO:0000256" key="6">
    <source>
        <dbReference type="ARBA" id="ARBA00023211"/>
    </source>
</evidence>
<dbReference type="RefSeq" id="WP_057894088.1">
    <property type="nucleotide sequence ID" value="NZ_AYZQ01000001.1"/>
</dbReference>
<dbReference type="InterPro" id="IPR003135">
    <property type="entry name" value="ATP-grasp_carboxylate-amine"/>
</dbReference>
<comment type="caution">
    <text evidence="10">The sequence shown here is derived from an EMBL/GenBank/DDBJ whole genome shotgun (WGS) entry which is preliminary data.</text>
</comment>
<feature type="domain" description="ATP-grasp" evidence="9">
    <location>
        <begin position="111"/>
        <end position="296"/>
    </location>
</feature>
<dbReference type="Pfam" id="PF22660">
    <property type="entry name" value="RS_preATP-grasp-like"/>
    <property type="match status" value="1"/>
</dbReference>
<accession>A0A0R2B1H9</accession>
<dbReference type="GO" id="GO:0005524">
    <property type="term" value="F:ATP binding"/>
    <property type="evidence" value="ECO:0007669"/>
    <property type="project" value="UniProtKB-UniRule"/>
</dbReference>
<dbReference type="Pfam" id="PF02222">
    <property type="entry name" value="ATP-grasp"/>
    <property type="match status" value="1"/>
</dbReference>
<dbReference type="GO" id="GO:0046872">
    <property type="term" value="F:metal ion binding"/>
    <property type="evidence" value="ECO:0007669"/>
    <property type="project" value="InterPro"/>
</dbReference>
<dbReference type="EMBL" id="AYZQ01000001">
    <property type="protein sequence ID" value="KRM73087.1"/>
    <property type="molecule type" value="Genomic_DNA"/>
</dbReference>
<dbReference type="SUPFAM" id="SSF56059">
    <property type="entry name" value="Glutathione synthetase ATP-binding domain-like"/>
    <property type="match status" value="1"/>
</dbReference>
<dbReference type="AlphaFoldDB" id="A0A0R2B1H9"/>
<protein>
    <submittedName>
        <fullName evidence="10">Phosphoribosylaminoimidazole carboxylase (NCAIR synthetase)</fullName>
    </submittedName>
</protein>
<gene>
    <name evidence="10" type="ORF">FC34_GL000809</name>
</gene>